<name>A0ABW5EJ13_9BURK</name>
<evidence type="ECO:0000313" key="2">
    <source>
        <dbReference type="EMBL" id="MFD2317890.1"/>
    </source>
</evidence>
<gene>
    <name evidence="2" type="ORF">ACFSPV_04190</name>
</gene>
<keyword evidence="3" id="KW-1185">Reference proteome</keyword>
<reference evidence="3" key="1">
    <citation type="journal article" date="2019" name="Int. J. Syst. Evol. Microbiol.">
        <title>The Global Catalogue of Microorganisms (GCM) 10K type strain sequencing project: providing services to taxonomists for standard genome sequencing and annotation.</title>
        <authorList>
            <consortium name="The Broad Institute Genomics Platform"/>
            <consortium name="The Broad Institute Genome Sequencing Center for Infectious Disease"/>
            <person name="Wu L."/>
            <person name="Ma J."/>
        </authorList>
    </citation>
    <scope>NUCLEOTIDE SEQUENCE [LARGE SCALE GENOMIC DNA]</scope>
    <source>
        <strain evidence="3">CCUG 62793</strain>
    </source>
</reference>
<dbReference type="RefSeq" id="WP_386849593.1">
    <property type="nucleotide sequence ID" value="NZ_JBHUIG010000003.1"/>
</dbReference>
<organism evidence="2 3">
    <name type="scientific">Delftia deserti</name>
    <dbReference type="NCBI Taxonomy" id="1651218"/>
    <lineage>
        <taxon>Bacteria</taxon>
        <taxon>Pseudomonadati</taxon>
        <taxon>Pseudomonadota</taxon>
        <taxon>Betaproteobacteria</taxon>
        <taxon>Burkholderiales</taxon>
        <taxon>Comamonadaceae</taxon>
        <taxon>Delftia</taxon>
    </lineage>
</organism>
<dbReference type="Proteomes" id="UP001597287">
    <property type="component" value="Unassembled WGS sequence"/>
</dbReference>
<comment type="caution">
    <text evidence="2">The sequence shown here is derived from an EMBL/GenBank/DDBJ whole genome shotgun (WGS) entry which is preliminary data.</text>
</comment>
<protein>
    <submittedName>
        <fullName evidence="2">Uncharacterized protein</fullName>
    </submittedName>
</protein>
<feature type="region of interest" description="Disordered" evidence="1">
    <location>
        <begin position="40"/>
        <end position="77"/>
    </location>
</feature>
<feature type="compositionally biased region" description="Polar residues" evidence="1">
    <location>
        <begin position="65"/>
        <end position="75"/>
    </location>
</feature>
<proteinExistence type="predicted"/>
<evidence type="ECO:0000256" key="1">
    <source>
        <dbReference type="SAM" id="MobiDB-lite"/>
    </source>
</evidence>
<dbReference type="EMBL" id="JBHUIG010000003">
    <property type="protein sequence ID" value="MFD2317890.1"/>
    <property type="molecule type" value="Genomic_DNA"/>
</dbReference>
<sequence>MDERAVLHQPDLCGASKPCTRLREVMVPSVLLPVKDVAKPARKSAKTGLNGEESGSDARAKNPIRSMTNVENQAPASMWRMSVAPMMDWIDL</sequence>
<evidence type="ECO:0000313" key="3">
    <source>
        <dbReference type="Proteomes" id="UP001597287"/>
    </source>
</evidence>
<accession>A0ABW5EJ13</accession>